<proteinExistence type="predicted"/>
<protein>
    <recommendedName>
        <fullName evidence="4">DUF4328 domain-containing protein</fullName>
    </recommendedName>
</protein>
<sequence>MYRQHDRMLEQLFFVGVFAGGLVLALILVASFVSAVGRVLRRVSPEHRRMEPAQVWLNLIPIFNFIWLTVTVERVAESLRNEFRERGMDDPEEPYGRRYGLTVLVLLATGCLFYPAFICYPIAFCYWIAYWRQLNRYAERLRSGAYVPPPVDEGW</sequence>
<accession>A0A6M5YPK9</accession>
<feature type="transmembrane region" description="Helical" evidence="1">
    <location>
        <begin position="12"/>
        <end position="35"/>
    </location>
</feature>
<dbReference type="EMBL" id="CP053452">
    <property type="protein sequence ID" value="QJW95233.1"/>
    <property type="molecule type" value="Genomic_DNA"/>
</dbReference>
<keyword evidence="1" id="KW-0472">Membrane</keyword>
<dbReference type="KEGG" id="ftj:FTUN_2775"/>
<dbReference type="Proteomes" id="UP000503447">
    <property type="component" value="Chromosome"/>
</dbReference>
<dbReference type="RefSeq" id="WP_171471059.1">
    <property type="nucleotide sequence ID" value="NZ_CP053452.2"/>
</dbReference>
<gene>
    <name evidence="2" type="ORF">FTUN_2775</name>
</gene>
<evidence type="ECO:0000313" key="2">
    <source>
        <dbReference type="EMBL" id="QJW95233.1"/>
    </source>
</evidence>
<organism evidence="2 3">
    <name type="scientific">Frigoriglobus tundricola</name>
    <dbReference type="NCBI Taxonomy" id="2774151"/>
    <lineage>
        <taxon>Bacteria</taxon>
        <taxon>Pseudomonadati</taxon>
        <taxon>Planctomycetota</taxon>
        <taxon>Planctomycetia</taxon>
        <taxon>Gemmatales</taxon>
        <taxon>Gemmataceae</taxon>
        <taxon>Frigoriglobus</taxon>
    </lineage>
</organism>
<evidence type="ECO:0000313" key="3">
    <source>
        <dbReference type="Proteomes" id="UP000503447"/>
    </source>
</evidence>
<keyword evidence="1" id="KW-1133">Transmembrane helix</keyword>
<keyword evidence="1" id="KW-0812">Transmembrane</keyword>
<keyword evidence="3" id="KW-1185">Reference proteome</keyword>
<evidence type="ECO:0000256" key="1">
    <source>
        <dbReference type="SAM" id="Phobius"/>
    </source>
</evidence>
<feature type="transmembrane region" description="Helical" evidence="1">
    <location>
        <begin position="103"/>
        <end position="129"/>
    </location>
</feature>
<dbReference type="AlphaFoldDB" id="A0A6M5YPK9"/>
<name>A0A6M5YPK9_9BACT</name>
<evidence type="ECO:0008006" key="4">
    <source>
        <dbReference type="Google" id="ProtNLM"/>
    </source>
</evidence>
<reference evidence="3" key="1">
    <citation type="submission" date="2020-05" db="EMBL/GenBank/DDBJ databases">
        <title>Frigoriglobus tundricola gen. nov., sp. nov., a psychrotolerant cellulolytic planctomycete of the family Gemmataceae with two divergent copies of 16S rRNA gene.</title>
        <authorList>
            <person name="Kulichevskaya I.S."/>
            <person name="Ivanova A.A."/>
            <person name="Naumoff D.G."/>
            <person name="Beletsky A.V."/>
            <person name="Rijpstra W.I.C."/>
            <person name="Sinninghe Damste J.S."/>
            <person name="Mardanov A.V."/>
            <person name="Ravin N.V."/>
            <person name="Dedysh S.N."/>
        </authorList>
    </citation>
    <scope>NUCLEOTIDE SEQUENCE [LARGE SCALE GENOMIC DNA]</scope>
    <source>
        <strain evidence="3">PL17</strain>
    </source>
</reference>